<gene>
    <name evidence="1" type="ORF">EHSB41UT_03688</name>
</gene>
<proteinExistence type="predicted"/>
<sequence length="84" mass="9617">MSITCETIFPEGPFKDFRAFEDCDDAIEAALNKGVLELVHKPDWYAQPPNEGGPSGYFKCVKDGSIWKISVPERTYRGYWKKLK</sequence>
<dbReference type="Proteomes" id="UP000196573">
    <property type="component" value="Unassembled WGS sequence"/>
</dbReference>
<accession>A0A1X7AR59</accession>
<reference evidence="1 2" key="1">
    <citation type="submission" date="2017-03" db="EMBL/GenBank/DDBJ databases">
        <authorList>
            <person name="Afonso C.L."/>
            <person name="Miller P.J."/>
            <person name="Scott M.A."/>
            <person name="Spackman E."/>
            <person name="Goraichik I."/>
            <person name="Dimitrov K.M."/>
            <person name="Suarez D.L."/>
            <person name="Swayne D.E."/>
        </authorList>
    </citation>
    <scope>NUCLEOTIDE SEQUENCE [LARGE SCALE GENOMIC DNA]</scope>
    <source>
        <strain evidence="1">SB41UT1</strain>
    </source>
</reference>
<name>A0A1X7AR59_9GAMM</name>
<keyword evidence="2" id="KW-1185">Reference proteome</keyword>
<dbReference type="EMBL" id="FWPT01000009">
    <property type="protein sequence ID" value="SMA49897.1"/>
    <property type="molecule type" value="Genomic_DNA"/>
</dbReference>
<dbReference type="RefSeq" id="WP_165767320.1">
    <property type="nucleotide sequence ID" value="NZ_CBCSCN010000011.1"/>
</dbReference>
<evidence type="ECO:0000313" key="1">
    <source>
        <dbReference type="EMBL" id="SMA49897.1"/>
    </source>
</evidence>
<protein>
    <submittedName>
        <fullName evidence="1">Uncharacterized protein</fullName>
    </submittedName>
</protein>
<dbReference type="AlphaFoldDB" id="A0A1X7AR59"/>
<evidence type="ECO:0000313" key="2">
    <source>
        <dbReference type="Proteomes" id="UP000196573"/>
    </source>
</evidence>
<organism evidence="1 2">
    <name type="scientific">Parendozoicomonas haliclonae</name>
    <dbReference type="NCBI Taxonomy" id="1960125"/>
    <lineage>
        <taxon>Bacteria</taxon>
        <taxon>Pseudomonadati</taxon>
        <taxon>Pseudomonadota</taxon>
        <taxon>Gammaproteobacteria</taxon>
        <taxon>Oceanospirillales</taxon>
        <taxon>Endozoicomonadaceae</taxon>
        <taxon>Parendozoicomonas</taxon>
    </lineage>
</organism>